<feature type="region of interest" description="Disordered" evidence="1">
    <location>
        <begin position="1"/>
        <end position="61"/>
    </location>
</feature>
<organism evidence="2 3">
    <name type="scientific">Digitaria exilis</name>
    <dbReference type="NCBI Taxonomy" id="1010633"/>
    <lineage>
        <taxon>Eukaryota</taxon>
        <taxon>Viridiplantae</taxon>
        <taxon>Streptophyta</taxon>
        <taxon>Embryophyta</taxon>
        <taxon>Tracheophyta</taxon>
        <taxon>Spermatophyta</taxon>
        <taxon>Magnoliopsida</taxon>
        <taxon>Liliopsida</taxon>
        <taxon>Poales</taxon>
        <taxon>Poaceae</taxon>
        <taxon>PACMAD clade</taxon>
        <taxon>Panicoideae</taxon>
        <taxon>Panicodae</taxon>
        <taxon>Paniceae</taxon>
        <taxon>Anthephorinae</taxon>
        <taxon>Digitaria</taxon>
    </lineage>
</organism>
<evidence type="ECO:0000256" key="1">
    <source>
        <dbReference type="SAM" id="MobiDB-lite"/>
    </source>
</evidence>
<reference evidence="2" key="1">
    <citation type="submission" date="2020-07" db="EMBL/GenBank/DDBJ databases">
        <title>Genome sequence and genetic diversity analysis of an under-domesticated orphan crop, white fonio (Digitaria exilis).</title>
        <authorList>
            <person name="Bennetzen J.L."/>
            <person name="Chen S."/>
            <person name="Ma X."/>
            <person name="Wang X."/>
            <person name="Yssel A.E.J."/>
            <person name="Chaluvadi S.R."/>
            <person name="Johnson M."/>
            <person name="Gangashetty P."/>
            <person name="Hamidou F."/>
            <person name="Sanogo M.D."/>
            <person name="Zwaenepoel A."/>
            <person name="Wallace J."/>
            <person name="Van De Peer Y."/>
            <person name="Van Deynze A."/>
        </authorList>
    </citation>
    <scope>NUCLEOTIDE SEQUENCE</scope>
    <source>
        <tissue evidence="2">Leaves</tissue>
    </source>
</reference>
<proteinExistence type="predicted"/>
<accession>A0A835KN11</accession>
<keyword evidence="3" id="KW-1185">Reference proteome</keyword>
<feature type="compositionally biased region" description="Basic and acidic residues" evidence="1">
    <location>
        <begin position="28"/>
        <end position="38"/>
    </location>
</feature>
<feature type="region of interest" description="Disordered" evidence="1">
    <location>
        <begin position="186"/>
        <end position="210"/>
    </location>
</feature>
<comment type="caution">
    <text evidence="2">The sequence shown here is derived from an EMBL/GenBank/DDBJ whole genome shotgun (WGS) entry which is preliminary data.</text>
</comment>
<evidence type="ECO:0000313" key="2">
    <source>
        <dbReference type="EMBL" id="KAF8756801.1"/>
    </source>
</evidence>
<dbReference type="AlphaFoldDB" id="A0A835KN11"/>
<evidence type="ECO:0000313" key="3">
    <source>
        <dbReference type="Proteomes" id="UP000636709"/>
    </source>
</evidence>
<name>A0A835KN11_9POAL</name>
<dbReference type="EMBL" id="JACEFO010000783">
    <property type="protein sequence ID" value="KAF8756801.1"/>
    <property type="molecule type" value="Genomic_DNA"/>
</dbReference>
<dbReference type="Proteomes" id="UP000636709">
    <property type="component" value="Unassembled WGS sequence"/>
</dbReference>
<gene>
    <name evidence="2" type="ORF">HU200_011037</name>
</gene>
<sequence>MGSSNDELEGIGQTPPLPRVSQTTSEEDILHSNNDHEPPSLPAVSLQTTTHHHQQQPQEEERVMTWVHLRAFYRSTTEQLPAGARGPSLRCSPAGRRLLPLPRRPSRCRSPTARLRLCLASSALSPPLLLTTADEGRTEAEGYEQDDITTSRHYTLQRTRSCRTQRSSLQHLCDGAVRPLLRTVRLPVTGGQTPPDKKPMNAHPGGNPSE</sequence>
<protein>
    <submittedName>
        <fullName evidence="2">Uncharacterized protein</fullName>
    </submittedName>
</protein>